<name>A0A7J8QBB2_GOSRA</name>
<dbReference type="AlphaFoldDB" id="A0A7J8QBB2"/>
<organism evidence="1 2">
    <name type="scientific">Gossypium raimondii</name>
    <name type="common">Peruvian cotton</name>
    <name type="synonym">Gossypium klotzschianum subsp. raimondii</name>
    <dbReference type="NCBI Taxonomy" id="29730"/>
    <lineage>
        <taxon>Eukaryota</taxon>
        <taxon>Viridiplantae</taxon>
        <taxon>Streptophyta</taxon>
        <taxon>Embryophyta</taxon>
        <taxon>Tracheophyta</taxon>
        <taxon>Spermatophyta</taxon>
        <taxon>Magnoliopsida</taxon>
        <taxon>eudicotyledons</taxon>
        <taxon>Gunneridae</taxon>
        <taxon>Pentapetalae</taxon>
        <taxon>rosids</taxon>
        <taxon>malvids</taxon>
        <taxon>Malvales</taxon>
        <taxon>Malvaceae</taxon>
        <taxon>Malvoideae</taxon>
        <taxon>Gossypium</taxon>
    </lineage>
</organism>
<evidence type="ECO:0000313" key="1">
    <source>
        <dbReference type="EMBL" id="MBA0598556.1"/>
    </source>
</evidence>
<gene>
    <name evidence="1" type="ORF">Gorai_008313</name>
</gene>
<accession>A0A7J8QBB2</accession>
<comment type="caution">
    <text evidence="1">The sequence shown here is derived from an EMBL/GenBank/DDBJ whole genome shotgun (WGS) entry which is preliminary data.</text>
</comment>
<dbReference type="Proteomes" id="UP000593578">
    <property type="component" value="Unassembled WGS sequence"/>
</dbReference>
<dbReference type="EMBL" id="JABEZZ010000010">
    <property type="protein sequence ID" value="MBA0598556.1"/>
    <property type="molecule type" value="Genomic_DNA"/>
</dbReference>
<proteinExistence type="predicted"/>
<protein>
    <submittedName>
        <fullName evidence="1">Uncharacterized protein</fullName>
    </submittedName>
</protein>
<reference evidence="1 2" key="1">
    <citation type="journal article" date="2019" name="Genome Biol. Evol.">
        <title>Insights into the evolution of the New World diploid cottons (Gossypium, subgenus Houzingenia) based on genome sequencing.</title>
        <authorList>
            <person name="Grover C.E."/>
            <person name="Arick M.A. 2nd"/>
            <person name="Thrash A."/>
            <person name="Conover J.L."/>
            <person name="Sanders W.S."/>
            <person name="Peterson D.G."/>
            <person name="Frelichowski J.E."/>
            <person name="Scheffler J.A."/>
            <person name="Scheffler B.E."/>
            <person name="Wendel J.F."/>
        </authorList>
    </citation>
    <scope>NUCLEOTIDE SEQUENCE [LARGE SCALE GENOMIC DNA]</scope>
    <source>
        <strain evidence="1">8</strain>
        <tissue evidence="1">Leaf</tissue>
    </source>
</reference>
<evidence type="ECO:0000313" key="2">
    <source>
        <dbReference type="Proteomes" id="UP000593578"/>
    </source>
</evidence>
<sequence>MGVSIRPEAMAWLWICLSWSMDLLNSIRENVSKKIEKLRSAVTVV</sequence>